<gene>
    <name evidence="2" type="ORF">SDC9_60823</name>
</gene>
<accession>A0A644XE06</accession>
<name>A0A644XE06_9ZZZZ</name>
<feature type="domain" description="3-keto-alpha-glucoside-1,2-lyase/3-keto-2-hydroxy-glucal hydratase" evidence="1">
    <location>
        <begin position="127"/>
        <end position="249"/>
    </location>
</feature>
<protein>
    <recommendedName>
        <fullName evidence="1">3-keto-alpha-glucoside-1,2-lyase/3-keto-2-hydroxy-glucal hydratase domain-containing protein</fullName>
    </recommendedName>
</protein>
<dbReference type="InterPro" id="IPR010496">
    <property type="entry name" value="AL/BT2_dom"/>
</dbReference>
<dbReference type="Gene3D" id="2.60.120.560">
    <property type="entry name" value="Exo-inulinase, domain 1"/>
    <property type="match status" value="1"/>
</dbReference>
<dbReference type="EMBL" id="VSSQ01002283">
    <property type="protein sequence ID" value="MPM14460.1"/>
    <property type="molecule type" value="Genomic_DNA"/>
</dbReference>
<dbReference type="SUPFAM" id="SSF49265">
    <property type="entry name" value="Fibronectin type III"/>
    <property type="match status" value="1"/>
</dbReference>
<dbReference type="InterPro" id="IPR013783">
    <property type="entry name" value="Ig-like_fold"/>
</dbReference>
<dbReference type="InterPro" id="IPR036116">
    <property type="entry name" value="FN3_sf"/>
</dbReference>
<comment type="caution">
    <text evidence="2">The sequence shown here is derived from an EMBL/GenBank/DDBJ whole genome shotgun (WGS) entry which is preliminary data.</text>
</comment>
<sequence length="273" mass="30024">MISPAGNQSNNQPTFKWNAKENANTYLFKVYSYTRKTVVYTTSLKTSDATCTNGVCSFTPGNKLDNDNYNITIAAANSAGTSSYSSPSDFSVCSTSGFSYQFSSNAVCWSPTSGGKWVSGATNYYSSGKAKYWSTTRIPISYADFTFTARVKRNGSYESGLVFRGSPSTDSTNKWKSGYFFTYKNNGTFRVYKRVNGTVKVLVGWKTSTAIKKNNWNDLKVVTSGSSIYCYINNVLVWKGTDSSLKSGQEGFTFYHGGTGLAYYIDSAVLTKK</sequence>
<dbReference type="AlphaFoldDB" id="A0A644XE06"/>
<dbReference type="Gene3D" id="2.60.40.10">
    <property type="entry name" value="Immunoglobulins"/>
    <property type="match status" value="1"/>
</dbReference>
<evidence type="ECO:0000313" key="2">
    <source>
        <dbReference type="EMBL" id="MPM14460.1"/>
    </source>
</evidence>
<reference evidence="2" key="1">
    <citation type="submission" date="2019-08" db="EMBL/GenBank/DDBJ databases">
        <authorList>
            <person name="Kucharzyk K."/>
            <person name="Murdoch R.W."/>
            <person name="Higgins S."/>
            <person name="Loffler F."/>
        </authorList>
    </citation>
    <scope>NUCLEOTIDE SEQUENCE</scope>
</reference>
<dbReference type="GO" id="GO:0016787">
    <property type="term" value="F:hydrolase activity"/>
    <property type="evidence" value="ECO:0007669"/>
    <property type="project" value="InterPro"/>
</dbReference>
<proteinExistence type="predicted"/>
<organism evidence="2">
    <name type="scientific">bioreactor metagenome</name>
    <dbReference type="NCBI Taxonomy" id="1076179"/>
    <lineage>
        <taxon>unclassified sequences</taxon>
        <taxon>metagenomes</taxon>
        <taxon>ecological metagenomes</taxon>
    </lineage>
</organism>
<evidence type="ECO:0000259" key="1">
    <source>
        <dbReference type="Pfam" id="PF06439"/>
    </source>
</evidence>
<dbReference type="InterPro" id="IPR013320">
    <property type="entry name" value="ConA-like_dom_sf"/>
</dbReference>
<dbReference type="SUPFAM" id="SSF49899">
    <property type="entry name" value="Concanavalin A-like lectins/glucanases"/>
    <property type="match status" value="1"/>
</dbReference>
<dbReference type="Pfam" id="PF06439">
    <property type="entry name" value="3keto-disac_hyd"/>
    <property type="match status" value="1"/>
</dbReference>